<accession>A0A8X8KC39</accession>
<protein>
    <submittedName>
        <fullName evidence="1">Uncharacterized protein</fullName>
    </submittedName>
</protein>
<name>A0A8X8KC39_ACIGI</name>
<dbReference type="RefSeq" id="WP_234622602.1">
    <property type="nucleotide sequence ID" value="NZ_JAHWXT010000001.1"/>
</dbReference>
<comment type="caution">
    <text evidence="1">The sequence shown here is derived from an EMBL/GenBank/DDBJ whole genome shotgun (WGS) entry which is preliminary data.</text>
</comment>
<sequence>MEIKEIPTLEQKQAFWAEQLPNFESKYWLPSHFEFLAFDMDQGNYVIKEYLDPSFEDDATEIFHRVNTGWAMWKKAIKFTEKQATPEGFVLELEKGRFVQYELIDLLTRSLNSSKVLKTNTNWVHVVRMLNVGSTVAHRICEKLGVDPESTKFEAKELSHD</sequence>
<dbReference type="EMBL" id="JAHWXT010000001">
    <property type="protein sequence ID" value="MCF0263349.1"/>
    <property type="molecule type" value="Genomic_DNA"/>
</dbReference>
<evidence type="ECO:0000313" key="2">
    <source>
        <dbReference type="Proteomes" id="UP000887320"/>
    </source>
</evidence>
<dbReference type="Proteomes" id="UP000887320">
    <property type="component" value="Unassembled WGS sequence"/>
</dbReference>
<reference evidence="1" key="1">
    <citation type="submission" date="2021-07" db="EMBL/GenBank/DDBJ databases">
        <authorList>
            <person name="Fernandez M."/>
            <person name="Pereira P."/>
            <person name="Torres Tejerizo G.A."/>
            <person name="Gonzalez P."/>
            <person name="Agostini E."/>
        </authorList>
    </citation>
    <scope>NUCLEOTIDE SEQUENCE</scope>
    <source>
        <strain evidence="1">SFC 500-1A</strain>
    </source>
</reference>
<gene>
    <name evidence="1" type="ORF">KW868_02520</name>
</gene>
<proteinExistence type="predicted"/>
<dbReference type="AlphaFoldDB" id="A0A8X8KC39"/>
<organism evidence="1 2">
    <name type="scientific">Acinetobacter guillouiae</name>
    <name type="common">Acinetobacter genomosp. 11</name>
    <dbReference type="NCBI Taxonomy" id="106649"/>
    <lineage>
        <taxon>Bacteria</taxon>
        <taxon>Pseudomonadati</taxon>
        <taxon>Pseudomonadota</taxon>
        <taxon>Gammaproteobacteria</taxon>
        <taxon>Moraxellales</taxon>
        <taxon>Moraxellaceae</taxon>
        <taxon>Acinetobacter</taxon>
    </lineage>
</organism>
<evidence type="ECO:0000313" key="1">
    <source>
        <dbReference type="EMBL" id="MCF0263349.1"/>
    </source>
</evidence>